<name>M9M5K6_PAEPP</name>
<comment type="caution">
    <text evidence="1">The sequence shown here is derived from an EMBL/GenBank/DDBJ whole genome shotgun (WGS) entry which is preliminary data.</text>
</comment>
<protein>
    <recommendedName>
        <fullName evidence="3">Transposase and inactivated derivative</fullName>
    </recommendedName>
</protein>
<proteinExistence type="predicted"/>
<sequence length="48" mass="5399">MLQDMDLTGKTVIADRGYDMNNILELIDKQQAIAVIPTAWNTEPTGRH</sequence>
<evidence type="ECO:0008006" key="3">
    <source>
        <dbReference type="Google" id="ProtNLM"/>
    </source>
</evidence>
<dbReference type="Proteomes" id="UP000029453">
    <property type="component" value="Unassembled WGS sequence"/>
</dbReference>
<evidence type="ECO:0000313" key="1">
    <source>
        <dbReference type="EMBL" id="GAC42623.1"/>
    </source>
</evidence>
<keyword evidence="2" id="KW-1185">Reference proteome</keyword>
<gene>
    <name evidence="1" type="ORF">PPOP_1980</name>
</gene>
<organism evidence="1 2">
    <name type="scientific">Paenibacillus popilliae ATCC 14706</name>
    <dbReference type="NCBI Taxonomy" id="1212764"/>
    <lineage>
        <taxon>Bacteria</taxon>
        <taxon>Bacillati</taxon>
        <taxon>Bacillota</taxon>
        <taxon>Bacilli</taxon>
        <taxon>Bacillales</taxon>
        <taxon>Paenibacillaceae</taxon>
        <taxon>Paenibacillus</taxon>
    </lineage>
</organism>
<accession>M9M5K6</accession>
<evidence type="ECO:0000313" key="2">
    <source>
        <dbReference type="Proteomes" id="UP000029453"/>
    </source>
</evidence>
<dbReference type="AlphaFoldDB" id="M9M5K6"/>
<reference evidence="1 2" key="1">
    <citation type="submission" date="2012-10" db="EMBL/GenBank/DDBJ databases">
        <title>Draft Genome Sequence of Paenibacillus popilliae ATCC 14706T.</title>
        <authorList>
            <person name="Iiyama K."/>
            <person name="Mori K."/>
            <person name="Mon H."/>
            <person name="Chieda Y."/>
            <person name="Lee J.M."/>
            <person name="Kusakabe T."/>
            <person name="Tashiro K."/>
            <person name="Asano S."/>
            <person name="Yasunaga-Aoki C."/>
            <person name="Shimizu S."/>
        </authorList>
    </citation>
    <scope>NUCLEOTIDE SEQUENCE [LARGE SCALE GENOMIC DNA]</scope>
    <source>
        <strain evidence="1 2">ATCC 14706</strain>
    </source>
</reference>
<dbReference type="EMBL" id="BALG01000125">
    <property type="protein sequence ID" value="GAC42623.1"/>
    <property type="molecule type" value="Genomic_DNA"/>
</dbReference>